<dbReference type="GO" id="GO:0046872">
    <property type="term" value="F:metal ion binding"/>
    <property type="evidence" value="ECO:0007669"/>
    <property type="project" value="UniProtKB-KW"/>
</dbReference>
<keyword evidence="2" id="KW-0813">Transport</keyword>
<evidence type="ECO:0000256" key="2">
    <source>
        <dbReference type="ARBA" id="ARBA00022448"/>
    </source>
</evidence>
<keyword evidence="9" id="KW-1185">Reference proteome</keyword>
<comment type="cofactor">
    <cofactor evidence="1">
        <name>[3Fe-4S] cluster</name>
        <dbReference type="ChEBI" id="CHEBI:21137"/>
    </cofactor>
</comment>
<keyword evidence="4" id="KW-0249">Electron transport</keyword>
<dbReference type="EMBL" id="CP046453">
    <property type="protein sequence ID" value="QGU05403.1"/>
    <property type="molecule type" value="Genomic_DNA"/>
</dbReference>
<dbReference type="Pfam" id="PF13459">
    <property type="entry name" value="Fer4_15"/>
    <property type="match status" value="1"/>
</dbReference>
<dbReference type="Proteomes" id="UP000425178">
    <property type="component" value="Chromosome"/>
</dbReference>
<keyword evidence="5" id="KW-0408">Iron</keyword>
<evidence type="ECO:0000313" key="9">
    <source>
        <dbReference type="Proteomes" id="UP000425178"/>
    </source>
</evidence>
<dbReference type="Gene3D" id="3.30.70.20">
    <property type="match status" value="1"/>
</dbReference>
<protein>
    <submittedName>
        <fullName evidence="8">Ferredoxin-1</fullName>
    </submittedName>
</protein>
<proteinExistence type="predicted"/>
<dbReference type="PANTHER" id="PTHR36923">
    <property type="entry name" value="FERREDOXIN"/>
    <property type="match status" value="1"/>
</dbReference>
<reference evidence="8 9" key="1">
    <citation type="journal article" date="2021" name="Int. J. Syst. Evol. Microbiol.">
        <title>Classification of three corynebacterial strains isolated from a small paddock in North Rhine-Westphalia: proposal of &lt;i&gt;Corynebacterium kalinowskii&lt;/i&gt; sp. nov., &lt;i&gt;Corynebacterium comes&lt;/i&gt; sp. nov. and &lt;i&gt;Corynebacterium occultum&lt;/i&gt; sp. nov.</title>
        <authorList>
            <person name="Schaffert L."/>
            <person name="Ruwe M."/>
            <person name="Milse J."/>
            <person name="Hanuschka K."/>
            <person name="Ortseifen V."/>
            <person name="Droste J."/>
            <person name="Brandt D."/>
            <person name="Schl L."/>
            <person name="Kutter Y."/>
            <person name="Vinke S."/>
            <person name="Vieh P."/>
            <person name="Jacob L."/>
            <person name="L N.C."/>
            <person name="Schulte-Berndt E."/>
            <person name="Hain C."/>
            <person name="Linder M."/>
            <person name="Schmidt P."/>
            <person name="Wollenschl L."/>
            <person name="Luttermann T."/>
            <person name="Thieme E."/>
            <person name="Hassa J."/>
            <person name="Haak M."/>
            <person name="Wittchen M."/>
            <person name="Mentz A."/>
            <person name="Persicke M."/>
            <person name="Busche T."/>
            <person name="R C."/>
        </authorList>
    </citation>
    <scope>NUCLEOTIDE SEQUENCE [LARGE SCALE GENOMIC DNA]</scope>
    <source>
        <strain evidence="8 9">2019</strain>
    </source>
</reference>
<evidence type="ECO:0000256" key="3">
    <source>
        <dbReference type="ARBA" id="ARBA00022723"/>
    </source>
</evidence>
<keyword evidence="3" id="KW-0479">Metal-binding</keyword>
<sequence length="70" mass="7626">MKVSANYDTCIASGNCGYIAPGVFRNLEEHGGFISLITEHPPESEWPAVRRAKRLCPSGTIFIDETGSAR</sequence>
<organism evidence="8 9">
    <name type="scientific">Corynebacterium comes</name>
    <dbReference type="NCBI Taxonomy" id="2675218"/>
    <lineage>
        <taxon>Bacteria</taxon>
        <taxon>Bacillati</taxon>
        <taxon>Actinomycetota</taxon>
        <taxon>Actinomycetes</taxon>
        <taxon>Mycobacteriales</taxon>
        <taxon>Corynebacteriaceae</taxon>
        <taxon>Corynebacterium</taxon>
    </lineage>
</organism>
<dbReference type="AlphaFoldDB" id="A0A6B8VN02"/>
<dbReference type="PANTHER" id="PTHR36923:SF3">
    <property type="entry name" value="FERREDOXIN"/>
    <property type="match status" value="1"/>
</dbReference>
<evidence type="ECO:0000256" key="7">
    <source>
        <dbReference type="ARBA" id="ARBA00023291"/>
    </source>
</evidence>
<evidence type="ECO:0000256" key="5">
    <source>
        <dbReference type="ARBA" id="ARBA00023004"/>
    </source>
</evidence>
<accession>A0A6B8VN02</accession>
<keyword evidence="6" id="KW-0411">Iron-sulfur</keyword>
<dbReference type="GO" id="GO:0051538">
    <property type="term" value="F:3 iron, 4 sulfur cluster binding"/>
    <property type="evidence" value="ECO:0007669"/>
    <property type="project" value="UniProtKB-KW"/>
</dbReference>
<name>A0A6B8VN02_9CORY</name>
<dbReference type="RefSeq" id="WP_156228854.1">
    <property type="nucleotide sequence ID" value="NZ_CP046453.1"/>
</dbReference>
<dbReference type="KEGG" id="ccoe:CETAM_10795"/>
<evidence type="ECO:0000313" key="8">
    <source>
        <dbReference type="EMBL" id="QGU05403.1"/>
    </source>
</evidence>
<keyword evidence="7" id="KW-0003">3Fe-4S</keyword>
<evidence type="ECO:0000256" key="1">
    <source>
        <dbReference type="ARBA" id="ARBA00001927"/>
    </source>
</evidence>
<gene>
    <name evidence="8" type="primary">suaB2</name>
    <name evidence="8" type="ORF">CETAM_10795</name>
</gene>
<evidence type="ECO:0000256" key="6">
    <source>
        <dbReference type="ARBA" id="ARBA00023014"/>
    </source>
</evidence>
<evidence type="ECO:0000256" key="4">
    <source>
        <dbReference type="ARBA" id="ARBA00022982"/>
    </source>
</evidence>
<dbReference type="SUPFAM" id="SSF54862">
    <property type="entry name" value="4Fe-4S ferredoxins"/>
    <property type="match status" value="1"/>
</dbReference>
<dbReference type="InterPro" id="IPR051269">
    <property type="entry name" value="Fe-S_cluster_ET"/>
</dbReference>